<evidence type="ECO:0000313" key="2">
    <source>
        <dbReference type="EnsemblMetazoa" id="ASIC020136-PA"/>
    </source>
</evidence>
<dbReference type="AlphaFoldDB" id="A0A084WP23"/>
<dbReference type="VEuPathDB" id="VectorBase:ASIC020136"/>
<gene>
    <name evidence="1" type="ORF">ZHAS_00020136</name>
</gene>
<evidence type="ECO:0000313" key="3">
    <source>
        <dbReference type="Proteomes" id="UP000030765"/>
    </source>
</evidence>
<dbReference type="EMBL" id="ATLV01024838">
    <property type="status" value="NOT_ANNOTATED_CDS"/>
    <property type="molecule type" value="Genomic_DNA"/>
</dbReference>
<accession>A0A084WP23</accession>
<dbReference type="EMBL" id="KE525361">
    <property type="protein sequence ID" value="KFB51967.1"/>
    <property type="molecule type" value="Genomic_DNA"/>
</dbReference>
<protein>
    <submittedName>
        <fullName evidence="1 2">Uncharacterized protein</fullName>
    </submittedName>
</protein>
<reference evidence="2" key="2">
    <citation type="submission" date="2020-05" db="UniProtKB">
        <authorList>
            <consortium name="EnsemblMetazoa"/>
        </authorList>
    </citation>
    <scope>IDENTIFICATION</scope>
</reference>
<dbReference type="Proteomes" id="UP000030765">
    <property type="component" value="Unassembled WGS sequence"/>
</dbReference>
<name>A0A084WP23_ANOSI</name>
<evidence type="ECO:0000313" key="1">
    <source>
        <dbReference type="EMBL" id="KFB51967.1"/>
    </source>
</evidence>
<reference evidence="1 3" key="1">
    <citation type="journal article" date="2014" name="BMC Genomics">
        <title>Genome sequence of Anopheles sinensis provides insight into genetics basis of mosquito competence for malaria parasites.</title>
        <authorList>
            <person name="Zhou D."/>
            <person name="Zhang D."/>
            <person name="Ding G."/>
            <person name="Shi L."/>
            <person name="Hou Q."/>
            <person name="Ye Y."/>
            <person name="Xu Y."/>
            <person name="Zhou H."/>
            <person name="Xiong C."/>
            <person name="Li S."/>
            <person name="Yu J."/>
            <person name="Hong S."/>
            <person name="Yu X."/>
            <person name="Zou P."/>
            <person name="Chen C."/>
            <person name="Chang X."/>
            <person name="Wang W."/>
            <person name="Lv Y."/>
            <person name="Sun Y."/>
            <person name="Ma L."/>
            <person name="Shen B."/>
            <person name="Zhu C."/>
        </authorList>
    </citation>
    <scope>NUCLEOTIDE SEQUENCE [LARGE SCALE GENOMIC DNA]</scope>
</reference>
<organism evidence="1">
    <name type="scientific">Anopheles sinensis</name>
    <name type="common">Mosquito</name>
    <dbReference type="NCBI Taxonomy" id="74873"/>
    <lineage>
        <taxon>Eukaryota</taxon>
        <taxon>Metazoa</taxon>
        <taxon>Ecdysozoa</taxon>
        <taxon>Arthropoda</taxon>
        <taxon>Hexapoda</taxon>
        <taxon>Insecta</taxon>
        <taxon>Pterygota</taxon>
        <taxon>Neoptera</taxon>
        <taxon>Endopterygota</taxon>
        <taxon>Diptera</taxon>
        <taxon>Nematocera</taxon>
        <taxon>Culicoidea</taxon>
        <taxon>Culicidae</taxon>
        <taxon>Anophelinae</taxon>
        <taxon>Anopheles</taxon>
    </lineage>
</organism>
<sequence>MCVPSTGSSRCCYCCGCKSCLRKASPAPGFCATGHVCTHVVACECIASTGEARGTAFVVASVPTVLSVERAISSRTLRLRTHNEPHPQVADTPISLTNPYSIAGFVALENCVLHFPPSHHPDLEFFVFSPEKNFHHRCTTFPGEFCVRWRNKYRTT</sequence>
<dbReference type="EnsemblMetazoa" id="ASIC020136-RA">
    <property type="protein sequence ID" value="ASIC020136-PA"/>
    <property type="gene ID" value="ASIC020136"/>
</dbReference>
<keyword evidence="3" id="KW-1185">Reference proteome</keyword>
<proteinExistence type="predicted"/>